<comment type="caution">
    <text evidence="7">The sequence shown here is derived from an EMBL/GenBank/DDBJ whole genome shotgun (WGS) entry which is preliminary data.</text>
</comment>
<gene>
    <name evidence="7" type="primary">hmuV</name>
    <name evidence="7" type="ORF">GCM10010994_08600</name>
</gene>
<dbReference type="InterPro" id="IPR027417">
    <property type="entry name" value="P-loop_NTPase"/>
</dbReference>
<dbReference type="AlphaFoldDB" id="A0A916TXX4"/>
<dbReference type="EMBL" id="BMGG01000001">
    <property type="protein sequence ID" value="GGC51746.1"/>
    <property type="molecule type" value="Genomic_DNA"/>
</dbReference>
<dbReference type="PROSITE" id="PS50893">
    <property type="entry name" value="ABC_TRANSPORTER_2"/>
    <property type="match status" value="1"/>
</dbReference>
<dbReference type="InterPro" id="IPR003593">
    <property type="entry name" value="AAA+_ATPase"/>
</dbReference>
<evidence type="ECO:0000256" key="3">
    <source>
        <dbReference type="ARBA" id="ARBA00022840"/>
    </source>
</evidence>
<evidence type="ECO:0000259" key="6">
    <source>
        <dbReference type="PROSITE" id="PS50893"/>
    </source>
</evidence>
<comment type="function">
    <text evidence="5">Part of the ABC transporter complex HmuTUV involved in hemin import. Responsible for energy coupling to the transport system.</text>
</comment>
<reference evidence="7" key="1">
    <citation type="journal article" date="2014" name="Int. J. Syst. Evol. Microbiol.">
        <title>Complete genome sequence of Corynebacterium casei LMG S-19264T (=DSM 44701T), isolated from a smear-ripened cheese.</title>
        <authorList>
            <consortium name="US DOE Joint Genome Institute (JGI-PGF)"/>
            <person name="Walter F."/>
            <person name="Albersmeier A."/>
            <person name="Kalinowski J."/>
            <person name="Ruckert C."/>
        </authorList>
    </citation>
    <scope>NUCLEOTIDE SEQUENCE</scope>
    <source>
        <strain evidence="7">CGMCC 1.12919</strain>
    </source>
</reference>
<dbReference type="Proteomes" id="UP000637002">
    <property type="component" value="Unassembled WGS sequence"/>
</dbReference>
<reference evidence="7" key="2">
    <citation type="submission" date="2020-09" db="EMBL/GenBank/DDBJ databases">
        <authorList>
            <person name="Sun Q."/>
            <person name="Zhou Y."/>
        </authorList>
    </citation>
    <scope>NUCLEOTIDE SEQUENCE</scope>
    <source>
        <strain evidence="7">CGMCC 1.12919</strain>
    </source>
</reference>
<keyword evidence="2" id="KW-0547">Nucleotide-binding</keyword>
<evidence type="ECO:0000313" key="7">
    <source>
        <dbReference type="EMBL" id="GGC51746.1"/>
    </source>
</evidence>
<dbReference type="Pfam" id="PF00005">
    <property type="entry name" value="ABC_tran"/>
    <property type="match status" value="1"/>
</dbReference>
<evidence type="ECO:0000256" key="1">
    <source>
        <dbReference type="ARBA" id="ARBA00022448"/>
    </source>
</evidence>
<dbReference type="SUPFAM" id="SSF52540">
    <property type="entry name" value="P-loop containing nucleoside triphosphate hydrolases"/>
    <property type="match status" value="1"/>
</dbReference>
<dbReference type="InterPro" id="IPR003439">
    <property type="entry name" value="ABC_transporter-like_ATP-bd"/>
</dbReference>
<dbReference type="GO" id="GO:0016887">
    <property type="term" value="F:ATP hydrolysis activity"/>
    <property type="evidence" value="ECO:0007669"/>
    <property type="project" value="InterPro"/>
</dbReference>
<keyword evidence="3 7" id="KW-0067">ATP-binding</keyword>
<evidence type="ECO:0000256" key="2">
    <source>
        <dbReference type="ARBA" id="ARBA00022741"/>
    </source>
</evidence>
<evidence type="ECO:0000313" key="8">
    <source>
        <dbReference type="Proteomes" id="UP000637002"/>
    </source>
</evidence>
<dbReference type="RefSeq" id="WP_188607833.1">
    <property type="nucleotide sequence ID" value="NZ_BMGG01000001.1"/>
</dbReference>
<dbReference type="GO" id="GO:0005524">
    <property type="term" value="F:ATP binding"/>
    <property type="evidence" value="ECO:0007669"/>
    <property type="project" value="UniProtKB-KW"/>
</dbReference>
<dbReference type="PANTHER" id="PTHR42794">
    <property type="entry name" value="HEMIN IMPORT ATP-BINDING PROTEIN HMUV"/>
    <property type="match status" value="1"/>
</dbReference>
<dbReference type="CDD" id="cd03214">
    <property type="entry name" value="ABC_Iron-Siderophores_B12_Hemin"/>
    <property type="match status" value="1"/>
</dbReference>
<dbReference type="NCBIfam" id="NF010068">
    <property type="entry name" value="PRK13548.1"/>
    <property type="match status" value="1"/>
</dbReference>
<dbReference type="Gene3D" id="3.40.50.300">
    <property type="entry name" value="P-loop containing nucleotide triphosphate hydrolases"/>
    <property type="match status" value="1"/>
</dbReference>
<dbReference type="SMART" id="SM00382">
    <property type="entry name" value="AAA"/>
    <property type="match status" value="1"/>
</dbReference>
<keyword evidence="4" id="KW-1278">Translocase</keyword>
<sequence length="283" mass="29980">MTLLTLDAASYAVRGRKLVDAVELALDPGELLVVVGPNGAGKSTLVKLACGELAPTTGRVLWEGQELGRWPAWSLAAARAVLPQASGLAFPFTVGEVVRLGLDVVGRALPARRREEMVRDALARGDVSHLTGRSYQTLSGGERQRVHFARAVAQLAAGRLAAGAPRRQALFLDEPTASLDIHHQLLLMHEARRLAREGVAVLAVLHDLNLAAAVADRVVLLRGGQLIAAGRPEEALSAARIREVFAVEAEILRGAAGEAIYAFSMTDPSGDGRLKPGRKDPVG</sequence>
<keyword evidence="1" id="KW-0813">Transport</keyword>
<organism evidence="7 8">
    <name type="scientific">Chelatococcus reniformis</name>
    <dbReference type="NCBI Taxonomy" id="1494448"/>
    <lineage>
        <taxon>Bacteria</taxon>
        <taxon>Pseudomonadati</taxon>
        <taxon>Pseudomonadota</taxon>
        <taxon>Alphaproteobacteria</taxon>
        <taxon>Hyphomicrobiales</taxon>
        <taxon>Chelatococcaceae</taxon>
        <taxon>Chelatococcus</taxon>
    </lineage>
</organism>
<name>A0A916TXX4_9HYPH</name>
<evidence type="ECO:0000256" key="4">
    <source>
        <dbReference type="ARBA" id="ARBA00022967"/>
    </source>
</evidence>
<protein>
    <submittedName>
        <fullName evidence="7">Hemin import ATP-binding protein HmuV</fullName>
    </submittedName>
</protein>
<feature type="domain" description="ABC transporter" evidence="6">
    <location>
        <begin position="4"/>
        <end position="248"/>
    </location>
</feature>
<proteinExistence type="predicted"/>
<accession>A0A916TXX4</accession>
<evidence type="ECO:0000256" key="5">
    <source>
        <dbReference type="ARBA" id="ARBA00037066"/>
    </source>
</evidence>
<dbReference type="PANTHER" id="PTHR42794:SF1">
    <property type="entry name" value="HEMIN IMPORT ATP-BINDING PROTEIN HMUV"/>
    <property type="match status" value="1"/>
</dbReference>
<keyword evidence="8" id="KW-1185">Reference proteome</keyword>